<dbReference type="AlphaFoldDB" id="B0TFR8"/>
<dbReference type="Proteomes" id="UP000008550">
    <property type="component" value="Chromosome"/>
</dbReference>
<gene>
    <name evidence="5" type="ORF">HM1_1940</name>
</gene>
<evidence type="ECO:0008006" key="7">
    <source>
        <dbReference type="Google" id="ProtNLM"/>
    </source>
</evidence>
<proteinExistence type="inferred from homology"/>
<evidence type="ECO:0000256" key="3">
    <source>
        <dbReference type="ARBA" id="ARBA00024344"/>
    </source>
</evidence>
<comment type="subcellular location">
    <subcellularLocation>
        <location evidence="2">Spore coat</location>
    </subcellularLocation>
</comment>
<evidence type="ECO:0000256" key="4">
    <source>
        <dbReference type="SAM" id="MobiDB-lite"/>
    </source>
</evidence>
<keyword evidence="6" id="KW-1185">Reference proteome</keyword>
<evidence type="ECO:0000256" key="1">
    <source>
        <dbReference type="ARBA" id="ARBA00022969"/>
    </source>
</evidence>
<dbReference type="HOGENOM" id="CLU_093052_0_0_9"/>
<name>B0TFR8_HELMI</name>
<protein>
    <recommendedName>
        <fullName evidence="7">Spore coat protein</fullName>
    </recommendedName>
</protein>
<dbReference type="GO" id="GO:0030435">
    <property type="term" value="P:sporulation resulting in formation of a cellular spore"/>
    <property type="evidence" value="ECO:0007669"/>
    <property type="project" value="UniProtKB-KW"/>
</dbReference>
<dbReference type="Gene3D" id="1.20.1260.10">
    <property type="match status" value="1"/>
</dbReference>
<evidence type="ECO:0000256" key="2">
    <source>
        <dbReference type="ARBA" id="ARBA00024325"/>
    </source>
</evidence>
<accession>B0TFR8</accession>
<dbReference type="InterPro" id="IPR012851">
    <property type="entry name" value="Spore_coat_CotF-like"/>
</dbReference>
<dbReference type="Pfam" id="PF07875">
    <property type="entry name" value="Coat_F"/>
    <property type="match status" value="1"/>
</dbReference>
<dbReference type="PANTHER" id="PTHR39183:SF1">
    <property type="entry name" value="SPORE COAT PROTEIN F-LIKE PROTEIN YHCQ"/>
    <property type="match status" value="1"/>
</dbReference>
<evidence type="ECO:0000313" key="6">
    <source>
        <dbReference type="Proteomes" id="UP000008550"/>
    </source>
</evidence>
<organism evidence="5 6">
    <name type="scientific">Heliobacterium modesticaldum (strain ATCC 51547 / Ice1)</name>
    <dbReference type="NCBI Taxonomy" id="498761"/>
    <lineage>
        <taxon>Bacteria</taxon>
        <taxon>Bacillati</taxon>
        <taxon>Bacillota</taxon>
        <taxon>Clostridia</taxon>
        <taxon>Eubacteriales</taxon>
        <taxon>Heliobacteriaceae</taxon>
        <taxon>Heliomicrobium</taxon>
    </lineage>
</organism>
<comment type="similarity">
    <text evidence="3">Belongs to the CotF family.</text>
</comment>
<dbReference type="PANTHER" id="PTHR39183">
    <property type="entry name" value="SPORE COAT PROTEIN F-LIKE PROTEIN YHCQ"/>
    <property type="match status" value="1"/>
</dbReference>
<feature type="region of interest" description="Disordered" evidence="4">
    <location>
        <begin position="109"/>
        <end position="137"/>
    </location>
</feature>
<dbReference type="EMBL" id="CP000930">
    <property type="protein sequence ID" value="ABZ84498.1"/>
    <property type="molecule type" value="Genomic_DNA"/>
</dbReference>
<dbReference type="STRING" id="498761.HM1_1940"/>
<dbReference type="RefSeq" id="WP_012282999.1">
    <property type="nucleotide sequence ID" value="NC_010337.2"/>
</dbReference>
<dbReference type="KEGG" id="hmo:HM1_1940"/>
<evidence type="ECO:0000313" key="5">
    <source>
        <dbReference type="EMBL" id="ABZ84498.1"/>
    </source>
</evidence>
<sequence>MQQQGQQVYGSPVNPYGTHMGVGIGGATATDVGRMNMTGGGQQQFGAHETLMVHEVLQTTINGINKFELLRPHVKDSQLAQIMDNQIQFMRTSYQNTVNYLHHKGAPNAVPYRMPRTSSPTYGLRNPQPQEPNSSVNQLDDRDVASEMLGSAKWGAILHTQAALECADPTLRSMMVSGAQSCINKAYEVFQFMNQRGMYQVPTMPDKTTNNFLNAFQSPQGMQMPMQ</sequence>
<reference evidence="5 6" key="1">
    <citation type="journal article" date="2008" name="J. Bacteriol.">
        <title>The genome of Heliobacterium modesticaldum, a phototrophic representative of the Firmicutes containing the simplest photosynthetic apparatus.</title>
        <authorList>
            <person name="Sattley W.M."/>
            <person name="Madigan M.T."/>
            <person name="Swingley W.D."/>
            <person name="Cheung P.C."/>
            <person name="Clocksin K.M."/>
            <person name="Conrad A.L."/>
            <person name="Dejesa L.C."/>
            <person name="Honchak B.M."/>
            <person name="Jung D.O."/>
            <person name="Karbach L.E."/>
            <person name="Kurdoglu A."/>
            <person name="Lahiri S."/>
            <person name="Mastrian S.D."/>
            <person name="Page L.E."/>
            <person name="Taylor H.L."/>
            <person name="Wang Z.T."/>
            <person name="Raymond J."/>
            <person name="Chen M."/>
            <person name="Blankenship R.E."/>
            <person name="Touchman J.W."/>
        </authorList>
    </citation>
    <scope>NUCLEOTIDE SEQUENCE [LARGE SCALE GENOMIC DNA]</scope>
    <source>
        <strain evidence="6">ATCC 51547 / Ice1</strain>
    </source>
</reference>
<keyword evidence="1" id="KW-0749">Sporulation</keyword>
<dbReference type="InterPro" id="IPR012347">
    <property type="entry name" value="Ferritin-like"/>
</dbReference>
<dbReference type="eggNOG" id="COG5577">
    <property type="taxonomic scope" value="Bacteria"/>
</dbReference>
<feature type="compositionally biased region" description="Polar residues" evidence="4">
    <location>
        <begin position="116"/>
        <end position="137"/>
    </location>
</feature>